<reference evidence="3 5" key="3">
    <citation type="journal article" date="2020" name="Int. J. Syst. Evol. Microbiol.">
        <title>Novel acetic acid bacteria from cider fermentations: Acetobacter conturbans sp. nov. and Acetobacter fallax sp. nov.</title>
        <authorList>
            <person name="Sombolestani A.S."/>
            <person name="Cleenwerck I."/>
            <person name="Cnockaert M."/>
            <person name="Borremans W."/>
            <person name="Wieme A.D."/>
            <person name="De Vuyst L."/>
            <person name="Vandamme P."/>
        </authorList>
    </citation>
    <scope>NUCLEOTIDE SEQUENCE [LARGE SCALE GENOMIC DNA]</scope>
    <source>
        <strain evidence="3 5">LMG 23848</strain>
    </source>
</reference>
<keyword evidence="5" id="KW-1185">Reference proteome</keyword>
<dbReference type="Proteomes" id="UP000657200">
    <property type="component" value="Unassembled WGS sequence"/>
</dbReference>
<dbReference type="AlphaFoldDB" id="A0A0U5G117"/>
<proteinExistence type="predicted"/>
<reference evidence="4" key="2">
    <citation type="submission" date="2014-09" db="EMBL/GenBank/DDBJ databases">
        <authorList>
            <person name="Illeghems K.G."/>
        </authorList>
    </citation>
    <scope>NUCLEOTIDE SEQUENCE [LARGE SCALE GENOMIC DNA]</scope>
    <source>
        <strain evidence="4">LMG 23848T</strain>
    </source>
</reference>
<name>A0A0U5G117_9PROT</name>
<evidence type="ECO:0000313" key="5">
    <source>
        <dbReference type="Proteomes" id="UP000657200"/>
    </source>
</evidence>
<dbReference type="STRING" id="431306.AGA_2570"/>
<gene>
    <name evidence="2" type="ORF">AGA_2570</name>
    <name evidence="3" type="ORF">GOB80_03620</name>
</gene>
<reference evidence="2" key="1">
    <citation type="submission" date="2014-09" db="EMBL/GenBank/DDBJ databases">
        <authorList>
            <person name="Magalhaes I.L.F."/>
            <person name="Oliveira U."/>
            <person name="Santos F.R."/>
            <person name="Vidigal T.H.D.A."/>
            <person name="Brescovit A.D."/>
            <person name="Santos A.J."/>
        </authorList>
    </citation>
    <scope>NUCLEOTIDE SEQUENCE</scope>
    <source>
        <strain evidence="2">LMG 23848T</strain>
    </source>
</reference>
<feature type="signal peptide" evidence="1">
    <location>
        <begin position="1"/>
        <end position="30"/>
    </location>
</feature>
<protein>
    <submittedName>
        <fullName evidence="2">Uncharacterized protein</fullName>
    </submittedName>
</protein>
<feature type="chain" id="PRO_5006857463" evidence="1">
    <location>
        <begin position="31"/>
        <end position="186"/>
    </location>
</feature>
<evidence type="ECO:0000313" key="4">
    <source>
        <dbReference type="Proteomes" id="UP000068250"/>
    </source>
</evidence>
<keyword evidence="1" id="KW-0732">Signal</keyword>
<dbReference type="EMBL" id="WOTE01000002">
    <property type="protein sequence ID" value="NHO38783.1"/>
    <property type="molecule type" value="Genomic_DNA"/>
</dbReference>
<organism evidence="2 4">
    <name type="scientific">Acetobacter ghanensis</name>
    <dbReference type="NCBI Taxonomy" id="431306"/>
    <lineage>
        <taxon>Bacteria</taxon>
        <taxon>Pseudomonadati</taxon>
        <taxon>Pseudomonadota</taxon>
        <taxon>Alphaproteobacteria</taxon>
        <taxon>Acetobacterales</taxon>
        <taxon>Acetobacteraceae</taxon>
        <taxon>Acetobacter</taxon>
    </lineage>
</organism>
<dbReference type="PATRIC" id="fig|431306.5.peg.2653"/>
<dbReference type="EMBL" id="LN609302">
    <property type="protein sequence ID" value="CEF57254.1"/>
    <property type="molecule type" value="Genomic_DNA"/>
</dbReference>
<evidence type="ECO:0000313" key="2">
    <source>
        <dbReference type="EMBL" id="CEF57254.1"/>
    </source>
</evidence>
<evidence type="ECO:0000256" key="1">
    <source>
        <dbReference type="SAM" id="SignalP"/>
    </source>
</evidence>
<accession>A0A0U5G117</accession>
<evidence type="ECO:0000313" key="3">
    <source>
        <dbReference type="EMBL" id="NHO38783.1"/>
    </source>
</evidence>
<sequence>MIRLDNMGFIRKASTVLGAVALLAAGAAQAQSVAPVGGATPQAPSLTPEQVATMQHDMDTALHYKLAPDVLPRLSATLKAIEAANIQPPGRVGMSLDQQIALVGQVPGLDAILKAHGMSARDFVMSLTCVGLTGSLLNVPPGQGGAHMPVPDPANVAILKNNPQALQELVGVLRGGAAAGSSAQVN</sequence>
<dbReference type="Proteomes" id="UP000068250">
    <property type="component" value="Chromosome I"/>
</dbReference>
<dbReference type="OrthoDB" id="7281407at2"/>